<dbReference type="Gene3D" id="3.40.50.2300">
    <property type="match status" value="2"/>
</dbReference>
<organism evidence="5 6">
    <name type="scientific">Paraburkholderia pallida</name>
    <dbReference type="NCBI Taxonomy" id="2547399"/>
    <lineage>
        <taxon>Bacteria</taxon>
        <taxon>Pseudomonadati</taxon>
        <taxon>Pseudomonadota</taxon>
        <taxon>Betaproteobacteria</taxon>
        <taxon>Burkholderiales</taxon>
        <taxon>Burkholderiaceae</taxon>
        <taxon>Paraburkholderia</taxon>
    </lineage>
</organism>
<dbReference type="Pfam" id="PF13458">
    <property type="entry name" value="Peripla_BP_6"/>
    <property type="match status" value="1"/>
</dbReference>
<protein>
    <submittedName>
        <fullName evidence="5">Amino acid ABC transporter substrate-binding protein</fullName>
    </submittedName>
</protein>
<dbReference type="InterPro" id="IPR028081">
    <property type="entry name" value="Leu-bd"/>
</dbReference>
<dbReference type="KEGG" id="ppai:E1956_45710"/>
<dbReference type="EMBL" id="CP038152">
    <property type="protein sequence ID" value="QBR04387.1"/>
    <property type="molecule type" value="Genomic_DNA"/>
</dbReference>
<proteinExistence type="inferred from homology"/>
<gene>
    <name evidence="5" type="ORF">E1956_45710</name>
</gene>
<name>A0A4P7DAD8_9BURK</name>
<comment type="similarity">
    <text evidence="1">Belongs to the leucine-binding protein family.</text>
</comment>
<evidence type="ECO:0000259" key="4">
    <source>
        <dbReference type="Pfam" id="PF13458"/>
    </source>
</evidence>
<feature type="chain" id="PRO_5020986777" evidence="3">
    <location>
        <begin position="31"/>
        <end position="407"/>
    </location>
</feature>
<evidence type="ECO:0000256" key="2">
    <source>
        <dbReference type="ARBA" id="ARBA00022729"/>
    </source>
</evidence>
<evidence type="ECO:0000256" key="3">
    <source>
        <dbReference type="SAM" id="SignalP"/>
    </source>
</evidence>
<dbReference type="PANTHER" id="PTHR30483:SF6">
    <property type="entry name" value="PERIPLASMIC BINDING PROTEIN OF ABC TRANSPORTER FOR NATURAL AMINO ACIDS"/>
    <property type="match status" value="1"/>
</dbReference>
<dbReference type="SUPFAM" id="SSF53822">
    <property type="entry name" value="Periplasmic binding protein-like I"/>
    <property type="match status" value="1"/>
</dbReference>
<evidence type="ECO:0000313" key="5">
    <source>
        <dbReference type="EMBL" id="QBR04387.1"/>
    </source>
</evidence>
<evidence type="ECO:0000256" key="1">
    <source>
        <dbReference type="ARBA" id="ARBA00010062"/>
    </source>
</evidence>
<feature type="domain" description="Leucine-binding protein" evidence="4">
    <location>
        <begin position="35"/>
        <end position="383"/>
    </location>
</feature>
<evidence type="ECO:0000313" key="6">
    <source>
        <dbReference type="Proteomes" id="UP000295727"/>
    </source>
</evidence>
<keyword evidence="6" id="KW-1185">Reference proteome</keyword>
<dbReference type="Proteomes" id="UP000295727">
    <property type="component" value="Plasmid unnamed1"/>
</dbReference>
<dbReference type="PANTHER" id="PTHR30483">
    <property type="entry name" value="LEUCINE-SPECIFIC-BINDING PROTEIN"/>
    <property type="match status" value="1"/>
</dbReference>
<feature type="signal peptide" evidence="3">
    <location>
        <begin position="1"/>
        <end position="30"/>
    </location>
</feature>
<dbReference type="AlphaFoldDB" id="A0A4P7DAD8"/>
<dbReference type="OrthoDB" id="9783240at2"/>
<reference evidence="5 6" key="1">
    <citation type="submission" date="2019-03" db="EMBL/GenBank/DDBJ databases">
        <title>Paraburkholderia sp. 7MH5, isolated from subtropical forest soil.</title>
        <authorList>
            <person name="Gao Z.-H."/>
            <person name="Qiu L.-H."/>
        </authorList>
    </citation>
    <scope>NUCLEOTIDE SEQUENCE [LARGE SCALE GENOMIC DNA]</scope>
    <source>
        <strain evidence="5 6">7MH5</strain>
        <plasmid evidence="5 6">unnamed1</plasmid>
    </source>
</reference>
<geneLocation type="plasmid" evidence="5 6">
    <name>unnamed1</name>
</geneLocation>
<keyword evidence="5" id="KW-0614">Plasmid</keyword>
<keyword evidence="2 3" id="KW-0732">Signal</keyword>
<dbReference type="InterPro" id="IPR051010">
    <property type="entry name" value="BCAA_transport"/>
</dbReference>
<dbReference type="InterPro" id="IPR028082">
    <property type="entry name" value="Peripla_BP_I"/>
</dbReference>
<accession>A0A4P7DAD8</accession>
<sequence>METSMRNSFVRIMGSALALVAPLLGQPASAADTAPITIGFAIAQSGWVANYDSAPFKAAVLKIDEINKAGGLLGHHVDYKVIDTKTDRERSASAGAELVQSGVKLLVVSCDYDFGAPASLAAQKAKIVTMSLCAADPKMGAQGVGNYAFTANSAAQSEGIAIAEYARRKLGLKTAYVLEDTSIEYTKSACAGFRAAWTRDGGKDALVGSDVFKNDDPSIAAQITRLNSLPKKPDAIFLCSYTPGGASAVRQLRAAGITQPILGDTAMVDNYWLNAVPNLKNFYVPAFMSLYGDDPRPQMQAFVKDFTARWGQPPVSSYAVLGYSLIEQWAYAVTKANTTDSAKVLDVMNSYQNQPFLVGPTSYTKALHIQLNRPWLVMKVDNGSFHAVELFRNEFVPDNRLLFRIGG</sequence>